<reference evidence="1" key="1">
    <citation type="submission" date="2019-10" db="EMBL/GenBank/DDBJ databases">
        <authorList>
            <consortium name="DOE Joint Genome Institute"/>
            <person name="Kuo A."/>
            <person name="Miyauchi S."/>
            <person name="Kiss E."/>
            <person name="Drula E."/>
            <person name="Kohler A."/>
            <person name="Sanchez-Garcia M."/>
            <person name="Andreopoulos B."/>
            <person name="Barry K.W."/>
            <person name="Bonito G."/>
            <person name="Buee M."/>
            <person name="Carver A."/>
            <person name="Chen C."/>
            <person name="Cichocki N."/>
            <person name="Clum A."/>
            <person name="Culley D."/>
            <person name="Crous P.W."/>
            <person name="Fauchery L."/>
            <person name="Girlanda M."/>
            <person name="Hayes R."/>
            <person name="Keri Z."/>
            <person name="Labutti K."/>
            <person name="Lipzen A."/>
            <person name="Lombard V."/>
            <person name="Magnuson J."/>
            <person name="Maillard F."/>
            <person name="Morin E."/>
            <person name="Murat C."/>
            <person name="Nolan M."/>
            <person name="Ohm R."/>
            <person name="Pangilinan J."/>
            <person name="Pereira M."/>
            <person name="Perotto S."/>
            <person name="Peter M."/>
            <person name="Riley R."/>
            <person name="Sitrit Y."/>
            <person name="Stielow B."/>
            <person name="Szollosi G."/>
            <person name="Zifcakova L."/>
            <person name="Stursova M."/>
            <person name="Spatafora J.W."/>
            <person name="Tedersoo L."/>
            <person name="Vaario L.-M."/>
            <person name="Yamada A."/>
            <person name="Yan M."/>
            <person name="Wang P."/>
            <person name="Xu J."/>
            <person name="Bruns T."/>
            <person name="Baldrian P."/>
            <person name="Vilgalys R."/>
            <person name="Henrissat B."/>
            <person name="Grigoriev I.V."/>
            <person name="Hibbett D."/>
            <person name="Nagy L.G."/>
            <person name="Martin F.M."/>
        </authorList>
    </citation>
    <scope>NUCLEOTIDE SEQUENCE</scope>
    <source>
        <strain evidence="1">P2</strain>
    </source>
</reference>
<gene>
    <name evidence="1" type="ORF">BDM02DRAFT_3095960</name>
</gene>
<protein>
    <submittedName>
        <fullName evidence="1">SART-1 protein</fullName>
    </submittedName>
</protein>
<reference evidence="1" key="2">
    <citation type="journal article" date="2020" name="Nat. Commun.">
        <title>Large-scale genome sequencing of mycorrhizal fungi provides insights into the early evolution of symbiotic traits.</title>
        <authorList>
            <person name="Miyauchi S."/>
            <person name="Kiss E."/>
            <person name="Kuo A."/>
            <person name="Drula E."/>
            <person name="Kohler A."/>
            <person name="Sanchez-Garcia M."/>
            <person name="Morin E."/>
            <person name="Andreopoulos B."/>
            <person name="Barry K.W."/>
            <person name="Bonito G."/>
            <person name="Buee M."/>
            <person name="Carver A."/>
            <person name="Chen C."/>
            <person name="Cichocki N."/>
            <person name="Clum A."/>
            <person name="Culley D."/>
            <person name="Crous P.W."/>
            <person name="Fauchery L."/>
            <person name="Girlanda M."/>
            <person name="Hayes R.D."/>
            <person name="Keri Z."/>
            <person name="LaButti K."/>
            <person name="Lipzen A."/>
            <person name="Lombard V."/>
            <person name="Magnuson J."/>
            <person name="Maillard F."/>
            <person name="Murat C."/>
            <person name="Nolan M."/>
            <person name="Ohm R.A."/>
            <person name="Pangilinan J."/>
            <person name="Pereira M.F."/>
            <person name="Perotto S."/>
            <person name="Peter M."/>
            <person name="Pfister S."/>
            <person name="Riley R."/>
            <person name="Sitrit Y."/>
            <person name="Stielow J.B."/>
            <person name="Szollosi G."/>
            <person name="Zifcakova L."/>
            <person name="Stursova M."/>
            <person name="Spatafora J.W."/>
            <person name="Tedersoo L."/>
            <person name="Vaario L.M."/>
            <person name="Yamada A."/>
            <person name="Yan M."/>
            <person name="Wang P."/>
            <person name="Xu J."/>
            <person name="Bruns T."/>
            <person name="Baldrian P."/>
            <person name="Vilgalys R."/>
            <person name="Dunand C."/>
            <person name="Henrissat B."/>
            <person name="Grigoriev I.V."/>
            <person name="Hibbett D."/>
            <person name="Nagy L.G."/>
            <person name="Martin F.M."/>
        </authorList>
    </citation>
    <scope>NUCLEOTIDE SEQUENCE</scope>
    <source>
        <strain evidence="1">P2</strain>
    </source>
</reference>
<dbReference type="Proteomes" id="UP000886501">
    <property type="component" value="Unassembled WGS sequence"/>
</dbReference>
<organism evidence="1 2">
    <name type="scientific">Thelephora ganbajun</name>
    <name type="common">Ganba fungus</name>
    <dbReference type="NCBI Taxonomy" id="370292"/>
    <lineage>
        <taxon>Eukaryota</taxon>
        <taxon>Fungi</taxon>
        <taxon>Dikarya</taxon>
        <taxon>Basidiomycota</taxon>
        <taxon>Agaricomycotina</taxon>
        <taxon>Agaricomycetes</taxon>
        <taxon>Thelephorales</taxon>
        <taxon>Thelephoraceae</taxon>
        <taxon>Thelephora</taxon>
    </lineage>
</organism>
<accession>A0ACB6ZH62</accession>
<proteinExistence type="predicted"/>
<sequence>MAHEESISLEETNKHRIALGLKPLTDDKAPVDPVEKQAEDNYTKQREKEVQEREKKRIQDQIAKVRNRRELNEKLKGATLGDADDDVDNTKAWLKKSKKKERELAAKRLKEIESMDDAAQGEYGERDLEGLKVSHDFTEMGEGEARILTLKDSRILENEEDELQNIEMAEEDRRKKNQELKIKRRDYTGYDDEEFEPGKVGIRRGVLSKYDTVIDGEKITEFRLGSSMKASNQKIVDQDEVTTVSVNKSLLSVDYAKNIEISDYRQEGDVGFKKSKKKKRHNNKRTIEPSADDAPATADGDEKMQVDEKPIIPEARDLDVNFVDDDDLQAVLARSRRAKLRKPQKLSPEEVVKKSTTQSINIDDGQTAAYGEDDGLTFDDTSEFVRSITYDPSAVKKEPEETAVTRRASPPAANHDVKMEETDVALAELEAGEVTAKEDYDDEMLDAIEDAINAAEAHEQKTGVKTGGGDLELGTSGEKTHSSGLAATLNILRQQGVLATPTSESTEREKVQLQRDVWLADQRRRIAQRELERQKARGGNKDQAQREYENRLRDQQEARAGLEAFKDYKPDVNIVYHDEFGRELTPKEAWKALSHKFHGKGSGRMKTEKRLKKIAEERKQAAMASGDTPLSMNQAFQKRQEKAGQAHFVLSVGNRGAVPQVAEFLDVQPLSKGKTEKAKKKKEAKAAQQQNLELSSNGFITLPAGTQHVLGGDGITPTGSSSSTPANASPAPRPGFARISSTVVESKDSGSGTGTPLSSGLDGRTKVAFGFGSKRKAGNEHEDSPPPKRR</sequence>
<evidence type="ECO:0000313" key="2">
    <source>
        <dbReference type="Proteomes" id="UP000886501"/>
    </source>
</evidence>
<keyword evidence="2" id="KW-1185">Reference proteome</keyword>
<dbReference type="EMBL" id="MU118008">
    <property type="protein sequence ID" value="KAF9648765.1"/>
    <property type="molecule type" value="Genomic_DNA"/>
</dbReference>
<comment type="caution">
    <text evidence="1">The sequence shown here is derived from an EMBL/GenBank/DDBJ whole genome shotgun (WGS) entry which is preliminary data.</text>
</comment>
<evidence type="ECO:0000313" key="1">
    <source>
        <dbReference type="EMBL" id="KAF9648765.1"/>
    </source>
</evidence>
<name>A0ACB6ZH62_THEGA</name>